<organism evidence="2">
    <name type="scientific">Favella ehrenbergii</name>
    <dbReference type="NCBI Taxonomy" id="182087"/>
    <lineage>
        <taxon>Eukaryota</taxon>
        <taxon>Sar</taxon>
        <taxon>Alveolata</taxon>
        <taxon>Ciliophora</taxon>
        <taxon>Intramacronucleata</taxon>
        <taxon>Spirotrichea</taxon>
        <taxon>Choreotrichia</taxon>
        <taxon>Tintinnida</taxon>
        <taxon>Xystonellidae</taxon>
        <taxon>Favella</taxon>
    </lineage>
</organism>
<dbReference type="SUPFAM" id="SSF50249">
    <property type="entry name" value="Nucleic acid-binding proteins"/>
    <property type="match status" value="1"/>
</dbReference>
<sequence length="117" mass="13293">MSQLEPGSRVNMHLRVHSVRVTRERRRYDGGALNRVAECIVGDQYGCIKMMAFDDQLEIVREGAVICIRNAHANVVKEHMRIEVDRWAKVEASSESIPTVNLQNNASDIAYELVVKQ</sequence>
<dbReference type="Pfam" id="PF21473">
    <property type="entry name" value="OB_Ssb-like"/>
    <property type="match status" value="1"/>
</dbReference>
<evidence type="ECO:0000259" key="1">
    <source>
        <dbReference type="Pfam" id="PF21473"/>
    </source>
</evidence>
<proteinExistence type="predicted"/>
<dbReference type="InterPro" id="IPR012340">
    <property type="entry name" value="NA-bd_OB-fold"/>
</dbReference>
<feature type="domain" description="Single-stranded DNA binding protein Ssb-like OB fold" evidence="1">
    <location>
        <begin position="11"/>
        <end position="92"/>
    </location>
</feature>
<dbReference type="AlphaFoldDB" id="A0A7S3I5R1"/>
<dbReference type="Gene3D" id="2.40.50.140">
    <property type="entry name" value="Nucleic acid-binding proteins"/>
    <property type="match status" value="1"/>
</dbReference>
<name>A0A7S3I5R1_9SPIT</name>
<dbReference type="InterPro" id="IPR048970">
    <property type="entry name" value="OB_Ssb-like"/>
</dbReference>
<dbReference type="PANTHER" id="PTHR31472">
    <property type="entry name" value="OS05G0244600 PROTEIN"/>
    <property type="match status" value="1"/>
</dbReference>
<dbReference type="PANTHER" id="PTHR31472:SF5">
    <property type="entry name" value="OS05G0244600 PROTEIN"/>
    <property type="match status" value="1"/>
</dbReference>
<protein>
    <recommendedName>
        <fullName evidence="1">Single-stranded DNA binding protein Ssb-like OB fold domain-containing protein</fullName>
    </recommendedName>
</protein>
<evidence type="ECO:0000313" key="2">
    <source>
        <dbReference type="EMBL" id="CAE0313685.1"/>
    </source>
</evidence>
<dbReference type="EMBL" id="HBIE01028702">
    <property type="protein sequence ID" value="CAE0313685.1"/>
    <property type="molecule type" value="Transcribed_RNA"/>
</dbReference>
<reference evidence="2" key="1">
    <citation type="submission" date="2021-01" db="EMBL/GenBank/DDBJ databases">
        <authorList>
            <person name="Corre E."/>
            <person name="Pelletier E."/>
            <person name="Niang G."/>
            <person name="Scheremetjew M."/>
            <person name="Finn R."/>
            <person name="Kale V."/>
            <person name="Holt S."/>
            <person name="Cochrane G."/>
            <person name="Meng A."/>
            <person name="Brown T."/>
            <person name="Cohen L."/>
        </authorList>
    </citation>
    <scope>NUCLEOTIDE SEQUENCE</scope>
    <source>
        <strain evidence="2">Fehren 1</strain>
    </source>
</reference>
<accession>A0A7S3I5R1</accession>
<gene>
    <name evidence="2" type="ORF">FEHR0123_LOCUS8609</name>
</gene>